<evidence type="ECO:0000313" key="1">
    <source>
        <dbReference type="EMBL" id="MBW88986.1"/>
    </source>
</evidence>
<organism evidence="1">
    <name type="scientific">Rhizophora mucronata</name>
    <name type="common">Asiatic mangrove</name>
    <dbReference type="NCBI Taxonomy" id="61149"/>
    <lineage>
        <taxon>Eukaryota</taxon>
        <taxon>Viridiplantae</taxon>
        <taxon>Streptophyta</taxon>
        <taxon>Embryophyta</taxon>
        <taxon>Tracheophyta</taxon>
        <taxon>Spermatophyta</taxon>
        <taxon>Magnoliopsida</taxon>
        <taxon>eudicotyledons</taxon>
        <taxon>Gunneridae</taxon>
        <taxon>Pentapetalae</taxon>
        <taxon>rosids</taxon>
        <taxon>fabids</taxon>
        <taxon>Malpighiales</taxon>
        <taxon>Rhizophoraceae</taxon>
        <taxon>Rhizophora</taxon>
    </lineage>
</organism>
<name>A0A2P2J693_RHIMU</name>
<dbReference type="EMBL" id="GGEC01008503">
    <property type="protein sequence ID" value="MBW88986.1"/>
    <property type="molecule type" value="Transcribed_RNA"/>
</dbReference>
<protein>
    <submittedName>
        <fullName evidence="1">Uncharacterized protein</fullName>
    </submittedName>
</protein>
<accession>A0A2P2J693</accession>
<proteinExistence type="predicted"/>
<dbReference type="AlphaFoldDB" id="A0A2P2J693"/>
<reference evidence="1" key="1">
    <citation type="submission" date="2018-02" db="EMBL/GenBank/DDBJ databases">
        <title>Rhizophora mucronata_Transcriptome.</title>
        <authorList>
            <person name="Meera S.P."/>
            <person name="Sreeshan A."/>
            <person name="Augustine A."/>
        </authorList>
    </citation>
    <scope>NUCLEOTIDE SEQUENCE</scope>
    <source>
        <tissue evidence="1">Leaf</tissue>
    </source>
</reference>
<sequence length="88" mass="10171">MQLGHYQTSVGASHSHYLTRQSLLSQLLNILYTQMMMKCSQMHAGHCHISQMELMTKSKLLLMLVLPTDLLSFYIIHLQQCSFLLCEQ</sequence>